<dbReference type="GO" id="GO:0016020">
    <property type="term" value="C:membrane"/>
    <property type="evidence" value="ECO:0007669"/>
    <property type="project" value="UniProtKB-SubCell"/>
</dbReference>
<evidence type="ECO:0000256" key="6">
    <source>
        <dbReference type="ARBA" id="ARBA00023136"/>
    </source>
</evidence>
<reference evidence="8 9" key="1">
    <citation type="submission" date="2020-08" db="EMBL/GenBank/DDBJ databases">
        <title>Genomic Encyclopedia of Type Strains, Phase IV (KMG-IV): sequencing the most valuable type-strain genomes for metagenomic binning, comparative biology and taxonomic classification.</title>
        <authorList>
            <person name="Goeker M."/>
        </authorList>
    </citation>
    <scope>NUCLEOTIDE SEQUENCE [LARGE SCALE GENOMIC DNA]</scope>
    <source>
        <strain evidence="8 9">DSM 106739</strain>
    </source>
</reference>
<keyword evidence="6" id="KW-0472">Membrane</keyword>
<dbReference type="PRINTS" id="PR01490">
    <property type="entry name" value="RTXTOXIND"/>
</dbReference>
<accession>A0A840BWH0</accession>
<evidence type="ECO:0000256" key="2">
    <source>
        <dbReference type="ARBA" id="ARBA00009477"/>
    </source>
</evidence>
<gene>
    <name evidence="8" type="ORF">GGR36_004013</name>
</gene>
<proteinExistence type="inferred from homology"/>
<comment type="similarity">
    <text evidence="2">Belongs to the membrane fusion protein (MFP) (TC 8.A.1) family.</text>
</comment>
<dbReference type="PANTHER" id="PTHR30386:SF27">
    <property type="entry name" value="MEMBRANE FUSION PROTEIN (MFP) FAMILY PROTEIN"/>
    <property type="match status" value="1"/>
</dbReference>
<keyword evidence="5" id="KW-1133">Transmembrane helix</keyword>
<dbReference type="AlphaFoldDB" id="A0A840BWH0"/>
<evidence type="ECO:0000259" key="7">
    <source>
        <dbReference type="Pfam" id="PF26002"/>
    </source>
</evidence>
<dbReference type="EMBL" id="JACIET010000003">
    <property type="protein sequence ID" value="MBB4014657.1"/>
    <property type="molecule type" value="Genomic_DNA"/>
</dbReference>
<organism evidence="8 9">
    <name type="scientific">Niveibacterium umoris</name>
    <dbReference type="NCBI Taxonomy" id="1193620"/>
    <lineage>
        <taxon>Bacteria</taxon>
        <taxon>Pseudomonadati</taxon>
        <taxon>Pseudomonadota</taxon>
        <taxon>Betaproteobacteria</taxon>
        <taxon>Rhodocyclales</taxon>
        <taxon>Rhodocyclaceae</taxon>
        <taxon>Niveibacterium</taxon>
    </lineage>
</organism>
<dbReference type="Pfam" id="PF26002">
    <property type="entry name" value="Beta-barrel_AprE"/>
    <property type="match status" value="1"/>
</dbReference>
<evidence type="ECO:0000256" key="5">
    <source>
        <dbReference type="ARBA" id="ARBA00022989"/>
    </source>
</evidence>
<protein>
    <submittedName>
        <fullName evidence="8">HlyD family type I secretion membrane fusion protein</fullName>
    </submittedName>
</protein>
<dbReference type="InterPro" id="IPR050739">
    <property type="entry name" value="MFP"/>
</dbReference>
<dbReference type="InterPro" id="IPR058982">
    <property type="entry name" value="Beta-barrel_AprE"/>
</dbReference>
<dbReference type="RefSeq" id="WP_183637616.1">
    <property type="nucleotide sequence ID" value="NZ_BAABLE010000008.1"/>
</dbReference>
<keyword evidence="9" id="KW-1185">Reference proteome</keyword>
<dbReference type="PROSITE" id="PS00543">
    <property type="entry name" value="HLYD_FAMILY"/>
    <property type="match status" value="1"/>
</dbReference>
<evidence type="ECO:0000313" key="9">
    <source>
        <dbReference type="Proteomes" id="UP000561045"/>
    </source>
</evidence>
<dbReference type="InterPro" id="IPR006144">
    <property type="entry name" value="Secretion_HlyD_CS"/>
</dbReference>
<name>A0A840BWH0_9RHOO</name>
<dbReference type="Proteomes" id="UP000561045">
    <property type="component" value="Unassembled WGS sequence"/>
</dbReference>
<keyword evidence="4" id="KW-0812">Transmembrane</keyword>
<dbReference type="Gene3D" id="2.40.30.170">
    <property type="match status" value="1"/>
</dbReference>
<comment type="caution">
    <text evidence="8">The sequence shown here is derived from an EMBL/GenBank/DDBJ whole genome shotgun (WGS) entry which is preliminary data.</text>
</comment>
<evidence type="ECO:0000313" key="8">
    <source>
        <dbReference type="EMBL" id="MBB4014657.1"/>
    </source>
</evidence>
<sequence>MQLTAPVDGTVQQLAIHAEGGVETPAQALMVIVPKEGQAEVEAVLENNDIGFVKPGQVAEIKVETFPFTRYGTIPGQVNFVSGDAIKDDKQGFIFQARLKLDRNAIQVDERAVPLSPGMAVSAEIKTGQRRVIEYFLSPVLGTTNESLKER</sequence>
<comment type="subcellular location">
    <subcellularLocation>
        <location evidence="1">Membrane</location>
        <topology evidence="1">Single-pass membrane protein</topology>
    </subcellularLocation>
</comment>
<keyword evidence="3" id="KW-0813">Transport</keyword>
<evidence type="ECO:0000256" key="1">
    <source>
        <dbReference type="ARBA" id="ARBA00004167"/>
    </source>
</evidence>
<evidence type="ECO:0000256" key="4">
    <source>
        <dbReference type="ARBA" id="ARBA00022692"/>
    </source>
</evidence>
<dbReference type="GO" id="GO:0009306">
    <property type="term" value="P:protein secretion"/>
    <property type="evidence" value="ECO:0007669"/>
    <property type="project" value="InterPro"/>
</dbReference>
<feature type="domain" description="AprE-like beta-barrel" evidence="7">
    <location>
        <begin position="41"/>
        <end position="128"/>
    </location>
</feature>
<evidence type="ECO:0000256" key="3">
    <source>
        <dbReference type="ARBA" id="ARBA00022448"/>
    </source>
</evidence>
<dbReference type="PANTHER" id="PTHR30386">
    <property type="entry name" value="MEMBRANE FUSION SUBUNIT OF EMRAB-TOLC MULTIDRUG EFFLUX PUMP"/>
    <property type="match status" value="1"/>
</dbReference>